<dbReference type="SUPFAM" id="SSF50370">
    <property type="entry name" value="Ricin B-like lectins"/>
    <property type="match status" value="1"/>
</dbReference>
<dbReference type="GO" id="GO:0030246">
    <property type="term" value="F:carbohydrate binding"/>
    <property type="evidence" value="ECO:0007669"/>
    <property type="project" value="UniProtKB-KW"/>
</dbReference>
<keyword evidence="3" id="KW-0732">Signal</keyword>
<accession>A0A4V6I311</accession>
<keyword evidence="7" id="KW-0564">Palmitate</keyword>
<comment type="caution">
    <text evidence="10">The sequence shown here is derived from an EMBL/GenBank/DDBJ whole genome shotgun (WGS) entry which is preliminary data.</text>
</comment>
<gene>
    <name evidence="10" type="ORF">LS73_009230</name>
</gene>
<dbReference type="EMBL" id="JRPD02000036">
    <property type="protein sequence ID" value="TLD98232.1"/>
    <property type="molecule type" value="Genomic_DNA"/>
</dbReference>
<sequence>MQAYKSGVIHEVCDKNLQTQLWNFNLFDNQAVQIQNVGTKTCLQTPTFRHTIYYSAYLTQCAINKSNLDQQWYIIPTLVNTAPIFTINRE</sequence>
<dbReference type="GO" id="GO:0009279">
    <property type="term" value="C:cell outer membrane"/>
    <property type="evidence" value="ECO:0007669"/>
    <property type="project" value="UniProtKB-SubCell"/>
</dbReference>
<dbReference type="GO" id="GO:0090729">
    <property type="term" value="F:toxin activity"/>
    <property type="evidence" value="ECO:0007669"/>
    <property type="project" value="UniProtKB-KW"/>
</dbReference>
<dbReference type="InterPro" id="IPR003558">
    <property type="entry name" value="CDtoxinA/C"/>
</dbReference>
<evidence type="ECO:0000256" key="8">
    <source>
        <dbReference type="ARBA" id="ARBA00023237"/>
    </source>
</evidence>
<reference evidence="10 11" key="1">
    <citation type="journal article" date="2014" name="Genome Announc.">
        <title>Draft genome sequences of eight enterohepatic helicobacter species isolated from both laboratory and wild rodents.</title>
        <authorList>
            <person name="Sheh A."/>
            <person name="Shen Z."/>
            <person name="Fox J.G."/>
        </authorList>
    </citation>
    <scope>NUCLEOTIDE SEQUENCE [LARGE SCALE GENOMIC DNA]</scope>
    <source>
        <strain evidence="10 11">ST1</strain>
    </source>
</reference>
<keyword evidence="8" id="KW-0998">Cell outer membrane</keyword>
<name>A0A4V6I311_9HELI</name>
<evidence type="ECO:0000313" key="11">
    <source>
        <dbReference type="Proteomes" id="UP000029922"/>
    </source>
</evidence>
<keyword evidence="2" id="KW-0800">Toxin</keyword>
<keyword evidence="4" id="KW-0430">Lectin</keyword>
<evidence type="ECO:0000256" key="2">
    <source>
        <dbReference type="ARBA" id="ARBA00022656"/>
    </source>
</evidence>
<keyword evidence="6" id="KW-0472">Membrane</keyword>
<evidence type="ECO:0000256" key="7">
    <source>
        <dbReference type="ARBA" id="ARBA00023139"/>
    </source>
</evidence>
<dbReference type="OrthoDB" id="5353389at2"/>
<dbReference type="Gene3D" id="2.80.10.50">
    <property type="match status" value="1"/>
</dbReference>
<evidence type="ECO:0000256" key="5">
    <source>
        <dbReference type="ARBA" id="ARBA00023026"/>
    </source>
</evidence>
<evidence type="ECO:0000256" key="4">
    <source>
        <dbReference type="ARBA" id="ARBA00022734"/>
    </source>
</evidence>
<dbReference type="Pfam" id="PF03498">
    <property type="entry name" value="CDtoxinA"/>
    <property type="match status" value="1"/>
</dbReference>
<evidence type="ECO:0000256" key="3">
    <source>
        <dbReference type="ARBA" id="ARBA00022729"/>
    </source>
</evidence>
<dbReference type="PROSITE" id="PS50231">
    <property type="entry name" value="RICIN_B_LECTIN"/>
    <property type="match status" value="1"/>
</dbReference>
<dbReference type="Proteomes" id="UP000029922">
    <property type="component" value="Unassembled WGS sequence"/>
</dbReference>
<comment type="subcellular location">
    <subcellularLocation>
        <location evidence="1">Cell outer membrane</location>
        <topology evidence="1">Lipid-anchor</topology>
    </subcellularLocation>
</comment>
<keyword evidence="5" id="KW-0843">Virulence</keyword>
<evidence type="ECO:0000256" key="9">
    <source>
        <dbReference type="ARBA" id="ARBA00023288"/>
    </source>
</evidence>
<evidence type="ECO:0000256" key="6">
    <source>
        <dbReference type="ARBA" id="ARBA00023136"/>
    </source>
</evidence>
<dbReference type="InterPro" id="IPR035992">
    <property type="entry name" value="Ricin_B-like_lectins"/>
</dbReference>
<evidence type="ECO:0000256" key="1">
    <source>
        <dbReference type="ARBA" id="ARBA00004459"/>
    </source>
</evidence>
<proteinExistence type="predicted"/>
<keyword evidence="9" id="KW-0449">Lipoprotein</keyword>
<organism evidence="10 11">
    <name type="scientific">Helicobacter muridarum</name>
    <dbReference type="NCBI Taxonomy" id="216"/>
    <lineage>
        <taxon>Bacteria</taxon>
        <taxon>Pseudomonadati</taxon>
        <taxon>Campylobacterota</taxon>
        <taxon>Epsilonproteobacteria</taxon>
        <taxon>Campylobacterales</taxon>
        <taxon>Helicobacteraceae</taxon>
        <taxon>Helicobacter</taxon>
    </lineage>
</organism>
<dbReference type="AlphaFoldDB" id="A0A4V6I311"/>
<protein>
    <submittedName>
        <fullName evidence="10">Uncharacterized protein</fullName>
    </submittedName>
</protein>
<evidence type="ECO:0000313" key="10">
    <source>
        <dbReference type="EMBL" id="TLD98232.1"/>
    </source>
</evidence>